<comment type="caution">
    <text evidence="1">The sequence shown here is derived from an EMBL/GenBank/DDBJ whole genome shotgun (WGS) entry which is preliminary data.</text>
</comment>
<keyword evidence="2" id="KW-1185">Reference proteome</keyword>
<proteinExistence type="predicted"/>
<sequence>MPWDVQTVAESVNRTGRLIVVHEAGRTGGVGAEIGAEIQKRCFLKLNAPVRLVTGWDTPVPMQYEKFYMPDPIRILDAVIETLNY</sequence>
<evidence type="ECO:0000313" key="2">
    <source>
        <dbReference type="Proteomes" id="UP001144978"/>
    </source>
</evidence>
<name>A0ACC1N409_9APHY</name>
<organism evidence="1 2">
    <name type="scientific">Trametes sanguinea</name>
    <dbReference type="NCBI Taxonomy" id="158606"/>
    <lineage>
        <taxon>Eukaryota</taxon>
        <taxon>Fungi</taxon>
        <taxon>Dikarya</taxon>
        <taxon>Basidiomycota</taxon>
        <taxon>Agaricomycotina</taxon>
        <taxon>Agaricomycetes</taxon>
        <taxon>Polyporales</taxon>
        <taxon>Polyporaceae</taxon>
        <taxon>Trametes</taxon>
    </lineage>
</organism>
<dbReference type="Proteomes" id="UP001144978">
    <property type="component" value="Unassembled WGS sequence"/>
</dbReference>
<accession>A0ACC1N409</accession>
<reference evidence="1" key="1">
    <citation type="submission" date="2022-08" db="EMBL/GenBank/DDBJ databases">
        <title>Genome Sequence of Pycnoporus sanguineus.</title>
        <authorList>
            <person name="Buettner E."/>
        </authorList>
    </citation>
    <scope>NUCLEOTIDE SEQUENCE</scope>
    <source>
        <strain evidence="1">CG-C14</strain>
    </source>
</reference>
<protein>
    <submittedName>
        <fullName evidence="1">Uncharacterized protein</fullName>
    </submittedName>
</protein>
<dbReference type="EMBL" id="JANSHE010004931">
    <property type="protein sequence ID" value="KAJ2973723.1"/>
    <property type="molecule type" value="Genomic_DNA"/>
</dbReference>
<gene>
    <name evidence="1" type="ORF">NUW54_g12013</name>
</gene>
<evidence type="ECO:0000313" key="1">
    <source>
        <dbReference type="EMBL" id="KAJ2973723.1"/>
    </source>
</evidence>